<evidence type="ECO:0000313" key="1">
    <source>
        <dbReference type="EMBL" id="ODR94205.1"/>
    </source>
</evidence>
<evidence type="ECO:0000313" key="2">
    <source>
        <dbReference type="Proteomes" id="UP000094472"/>
    </source>
</evidence>
<sequence>MERVEIALAERVALVKTQLDLRVRRIDQALQDGNLIGVHAVDGLLGEAAEEIVHLPGPSMSRPP</sequence>
<comment type="caution">
    <text evidence="1">The sequence shown here is derived from an EMBL/GenBank/DDBJ whole genome shotgun (WGS) entry which is preliminary data.</text>
</comment>
<dbReference type="EMBL" id="LPWF01000036">
    <property type="protein sequence ID" value="ODR94205.1"/>
    <property type="molecule type" value="Genomic_DNA"/>
</dbReference>
<accession>A0A1E3VKZ8</accession>
<name>A0A1E3VKZ8_9HYPH</name>
<proteinExistence type="predicted"/>
<organism evidence="1 2">
    <name type="scientific">Methyloceanibacter superfactus</name>
    <dbReference type="NCBI Taxonomy" id="1774969"/>
    <lineage>
        <taxon>Bacteria</taxon>
        <taxon>Pseudomonadati</taxon>
        <taxon>Pseudomonadota</taxon>
        <taxon>Alphaproteobacteria</taxon>
        <taxon>Hyphomicrobiales</taxon>
        <taxon>Hyphomicrobiaceae</taxon>
        <taxon>Methyloceanibacter</taxon>
    </lineage>
</organism>
<dbReference type="Proteomes" id="UP000094472">
    <property type="component" value="Unassembled WGS sequence"/>
</dbReference>
<keyword evidence="2" id="KW-1185">Reference proteome</keyword>
<protein>
    <submittedName>
        <fullName evidence="1">Uncharacterized protein</fullName>
    </submittedName>
</protein>
<gene>
    <name evidence="1" type="ORF">AUC69_03375</name>
</gene>
<reference evidence="1 2" key="1">
    <citation type="journal article" date="2016" name="Environ. Microbiol.">
        <title>New Methyloceanibacter diversity from North Sea sediments includes methanotroph containing solely the soluble methane monooxygenase.</title>
        <authorList>
            <person name="Vekeman B."/>
            <person name="Kerckhof F.M."/>
            <person name="Cremers G."/>
            <person name="de Vos P."/>
            <person name="Vandamme P."/>
            <person name="Boon N."/>
            <person name="Op den Camp H.J."/>
            <person name="Heylen K."/>
        </authorList>
    </citation>
    <scope>NUCLEOTIDE SEQUENCE [LARGE SCALE GENOMIC DNA]</scope>
    <source>
        <strain evidence="1 2">R-67175</strain>
    </source>
</reference>
<dbReference type="AlphaFoldDB" id="A0A1E3VKZ8"/>